<keyword evidence="4" id="KW-0378">Hydrolase</keyword>
<feature type="active site" evidence="2">
    <location>
        <position position="269"/>
    </location>
</feature>
<gene>
    <name evidence="4" type="ORF">GWK10_16525</name>
</gene>
<keyword evidence="1" id="KW-0808">Transferase</keyword>
<dbReference type="PANTHER" id="PTHR32268">
    <property type="entry name" value="HOMOSERINE O-ACETYLTRANSFERASE"/>
    <property type="match status" value="1"/>
</dbReference>
<dbReference type="InterPro" id="IPR029058">
    <property type="entry name" value="AB_hydrolase_fold"/>
</dbReference>
<dbReference type="GO" id="GO:0009092">
    <property type="term" value="P:homoserine metabolic process"/>
    <property type="evidence" value="ECO:0007669"/>
    <property type="project" value="TreeGrafter"/>
</dbReference>
<dbReference type="GO" id="GO:0016787">
    <property type="term" value="F:hydrolase activity"/>
    <property type="evidence" value="ECO:0007669"/>
    <property type="project" value="UniProtKB-KW"/>
</dbReference>
<protein>
    <submittedName>
        <fullName evidence="4">Alpha/beta fold hydrolase</fullName>
    </submittedName>
</protein>
<dbReference type="InterPro" id="IPR000073">
    <property type="entry name" value="AB_hydrolase_1"/>
</dbReference>
<accession>A0A6M0CLK9</accession>
<dbReference type="PIRSF" id="PIRSF000443">
    <property type="entry name" value="Homoser_Ac_trans"/>
    <property type="match status" value="1"/>
</dbReference>
<feature type="active site" evidence="2">
    <location>
        <position position="302"/>
    </location>
</feature>
<dbReference type="AlphaFoldDB" id="A0A6M0CLK9"/>
<reference evidence="4 5" key="1">
    <citation type="submission" date="2020-01" db="EMBL/GenBank/DDBJ databases">
        <title>Spongiivirga citrea KCTC 32990T.</title>
        <authorList>
            <person name="Wang G."/>
        </authorList>
    </citation>
    <scope>NUCLEOTIDE SEQUENCE [LARGE SCALE GENOMIC DNA]</scope>
    <source>
        <strain evidence="4 5">KCTC 32990</strain>
    </source>
</reference>
<dbReference type="PANTHER" id="PTHR32268:SF11">
    <property type="entry name" value="HOMOSERINE O-ACETYLTRANSFERASE"/>
    <property type="match status" value="1"/>
</dbReference>
<feature type="active site" description="Nucleophile" evidence="2">
    <location>
        <position position="126"/>
    </location>
</feature>
<feature type="domain" description="AB hydrolase-1" evidence="3">
    <location>
        <begin position="39"/>
        <end position="156"/>
    </location>
</feature>
<proteinExistence type="predicted"/>
<dbReference type="Gene3D" id="3.40.50.1820">
    <property type="entry name" value="alpha/beta hydrolase"/>
    <property type="match status" value="1"/>
</dbReference>
<name>A0A6M0CLK9_9FLAO</name>
<dbReference type="SUPFAM" id="SSF53474">
    <property type="entry name" value="alpha/beta-Hydrolases"/>
    <property type="match status" value="1"/>
</dbReference>
<evidence type="ECO:0000313" key="5">
    <source>
        <dbReference type="Proteomes" id="UP000474296"/>
    </source>
</evidence>
<dbReference type="InterPro" id="IPR008220">
    <property type="entry name" value="HAT_MetX-like"/>
</dbReference>
<dbReference type="RefSeq" id="WP_164033508.1">
    <property type="nucleotide sequence ID" value="NZ_JAABOQ010000007.1"/>
</dbReference>
<evidence type="ECO:0000259" key="3">
    <source>
        <dbReference type="Pfam" id="PF00561"/>
    </source>
</evidence>
<dbReference type="EMBL" id="JAABOQ010000007">
    <property type="protein sequence ID" value="NER18826.1"/>
    <property type="molecule type" value="Genomic_DNA"/>
</dbReference>
<dbReference type="Pfam" id="PF00561">
    <property type="entry name" value="Abhydrolase_1"/>
    <property type="match status" value="1"/>
</dbReference>
<comment type="caution">
    <text evidence="4">The sequence shown here is derived from an EMBL/GenBank/DDBJ whole genome shotgun (WGS) entry which is preliminary data.</text>
</comment>
<dbReference type="GO" id="GO:0009086">
    <property type="term" value="P:methionine biosynthetic process"/>
    <property type="evidence" value="ECO:0007669"/>
    <property type="project" value="TreeGrafter"/>
</dbReference>
<evidence type="ECO:0000313" key="4">
    <source>
        <dbReference type="EMBL" id="NER18826.1"/>
    </source>
</evidence>
<keyword evidence="5" id="KW-1185">Reference proteome</keyword>
<evidence type="ECO:0000256" key="1">
    <source>
        <dbReference type="ARBA" id="ARBA00022679"/>
    </source>
</evidence>
<dbReference type="Proteomes" id="UP000474296">
    <property type="component" value="Unassembled WGS sequence"/>
</dbReference>
<dbReference type="GO" id="GO:0004414">
    <property type="term" value="F:homoserine O-acetyltransferase activity"/>
    <property type="evidence" value="ECO:0007669"/>
    <property type="project" value="TreeGrafter"/>
</dbReference>
<organism evidence="4 5">
    <name type="scientific">Spongiivirga citrea</name>
    <dbReference type="NCBI Taxonomy" id="1481457"/>
    <lineage>
        <taxon>Bacteria</taxon>
        <taxon>Pseudomonadati</taxon>
        <taxon>Bacteroidota</taxon>
        <taxon>Flavobacteriia</taxon>
        <taxon>Flavobacteriales</taxon>
        <taxon>Flavobacteriaceae</taxon>
        <taxon>Spongiivirga</taxon>
    </lineage>
</organism>
<sequence length="327" mass="36797">MKNELQHIKITNFQTESGAVYNTIPLSYQVFGPTLGSAPVVLVNHALTGNSEVIGEQGWWNELIGYDKLIDTTVYTVLAFNIPGNGFDGFLVENYKNFKARDVAQIFNLGLKQLKINSLFACIGGSVGGGIAWELAALNPILIENLIPIASDWKSSDWMLANTLLQDLILNNSSNPVHDARIQAMLCYRTPDSFKGRFNRTINNELGIFNIESWLLHHGKKLKDRFQLASYKLLNQLLSSIDITRERNEFLEVASKIEANIHLVGVDSDLFFTAQENKETVEELSTVKSNVFYYEIKSIHGHDAFLIEFGQLEKLLKNVFNKQLVSP</sequence>
<evidence type="ECO:0000256" key="2">
    <source>
        <dbReference type="PIRSR" id="PIRSR000443-1"/>
    </source>
</evidence>